<evidence type="ECO:0000313" key="9">
    <source>
        <dbReference type="Proteomes" id="UP000695022"/>
    </source>
</evidence>
<proteinExistence type="inferred from homology"/>
<dbReference type="PANTHER" id="PTHR15909">
    <property type="entry name" value="39S RIBOSOMAL PROTEIN L35, MITOCHONDRIAL"/>
    <property type="match status" value="1"/>
</dbReference>
<evidence type="ECO:0000256" key="8">
    <source>
        <dbReference type="ARBA" id="ARBA00035418"/>
    </source>
</evidence>
<dbReference type="SUPFAM" id="SSF143034">
    <property type="entry name" value="L35p-like"/>
    <property type="match status" value="1"/>
</dbReference>
<evidence type="ECO:0000256" key="2">
    <source>
        <dbReference type="ARBA" id="ARBA00006598"/>
    </source>
</evidence>
<evidence type="ECO:0000313" key="10">
    <source>
        <dbReference type="RefSeq" id="XP_014666385.1"/>
    </source>
</evidence>
<keyword evidence="3" id="KW-0809">Transit peptide</keyword>
<dbReference type="GeneID" id="106808263"/>
<dbReference type="Pfam" id="PF01632">
    <property type="entry name" value="Ribosomal_L35p"/>
    <property type="match status" value="1"/>
</dbReference>
<sequence>MSAPLGKLRFLLAGSQRLLSDVRSKALTVPVRRMTTSLPACSWTMTRLQPGCQPQSTLHVPRVLTPHCSGLTTVMSASPLKKECEKPLLAAARSMVTPRRDLIKFSLRKGKRKTVRPVVDRFFRLRWGRWIRPRVGRNKKLWKKSGRRQWRLRQHVFVTARQGIKLDKMVTKFWKRPKYYVDDIYEPYHKRHLPQFPHL</sequence>
<dbReference type="RefSeq" id="XP_014666385.1">
    <property type="nucleotide sequence ID" value="XM_014810899.1"/>
</dbReference>
<comment type="similarity">
    <text evidence="2">Belongs to the bacterial ribosomal protein bL35 family.</text>
</comment>
<evidence type="ECO:0000256" key="5">
    <source>
        <dbReference type="ARBA" id="ARBA00023128"/>
    </source>
</evidence>
<keyword evidence="4" id="KW-0689">Ribosomal protein</keyword>
<evidence type="ECO:0000256" key="4">
    <source>
        <dbReference type="ARBA" id="ARBA00022980"/>
    </source>
</evidence>
<evidence type="ECO:0000256" key="3">
    <source>
        <dbReference type="ARBA" id="ARBA00022946"/>
    </source>
</evidence>
<evidence type="ECO:0000256" key="1">
    <source>
        <dbReference type="ARBA" id="ARBA00004173"/>
    </source>
</evidence>
<dbReference type="InterPro" id="IPR037229">
    <property type="entry name" value="Ribosomal_bL35_sf"/>
</dbReference>
<evidence type="ECO:0000256" key="6">
    <source>
        <dbReference type="ARBA" id="ARBA00023274"/>
    </source>
</evidence>
<keyword evidence="5" id="KW-0496">Mitochondrion</keyword>
<dbReference type="InterPro" id="IPR019338">
    <property type="entry name" value="Ribosomal_bL35m"/>
</dbReference>
<protein>
    <recommendedName>
        <fullName evidence="7">Large ribosomal subunit protein bL35m</fullName>
    </recommendedName>
    <alternativeName>
        <fullName evidence="8">39S ribosomal protein L35, mitochondrial</fullName>
    </alternativeName>
</protein>
<comment type="subcellular location">
    <subcellularLocation>
        <location evidence="1">Mitochondrion</location>
    </subcellularLocation>
</comment>
<dbReference type="PANTHER" id="PTHR15909:SF0">
    <property type="entry name" value="LARGE RIBOSOMAL SUBUNIT PROTEIN BL35M"/>
    <property type="match status" value="1"/>
</dbReference>
<reference evidence="10" key="1">
    <citation type="submission" date="2025-08" db="UniProtKB">
        <authorList>
            <consortium name="RefSeq"/>
        </authorList>
    </citation>
    <scope>IDENTIFICATION</scope>
</reference>
<dbReference type="InterPro" id="IPR021137">
    <property type="entry name" value="Ribosomal_bL35-like"/>
</dbReference>
<gene>
    <name evidence="10" type="primary">LOC106808263</name>
</gene>
<name>A0ABM1E2G4_PRICU</name>
<dbReference type="Proteomes" id="UP000695022">
    <property type="component" value="Unplaced"/>
</dbReference>
<evidence type="ECO:0000256" key="7">
    <source>
        <dbReference type="ARBA" id="ARBA00035273"/>
    </source>
</evidence>
<keyword evidence="6" id="KW-0687">Ribonucleoprotein</keyword>
<accession>A0ABM1E2G4</accession>
<organism evidence="9 10">
    <name type="scientific">Priapulus caudatus</name>
    <name type="common">Priapulid worm</name>
    <dbReference type="NCBI Taxonomy" id="37621"/>
    <lineage>
        <taxon>Eukaryota</taxon>
        <taxon>Metazoa</taxon>
        <taxon>Ecdysozoa</taxon>
        <taxon>Scalidophora</taxon>
        <taxon>Priapulida</taxon>
        <taxon>Priapulimorpha</taxon>
        <taxon>Priapulimorphida</taxon>
        <taxon>Priapulidae</taxon>
        <taxon>Priapulus</taxon>
    </lineage>
</organism>
<keyword evidence="9" id="KW-1185">Reference proteome</keyword>